<evidence type="ECO:0000256" key="1">
    <source>
        <dbReference type="SAM" id="MobiDB-lite"/>
    </source>
</evidence>
<keyword evidence="3" id="KW-1185">Reference proteome</keyword>
<proteinExistence type="predicted"/>
<dbReference type="EMBL" id="AVOT02066643">
    <property type="protein sequence ID" value="MBW0558411.1"/>
    <property type="molecule type" value="Genomic_DNA"/>
</dbReference>
<sequence length="129" mass="14691">MRQQFQRLKPKFLAPETPTNPTEVPLPPENSNPYNAASLLMLGQYHKQTEKMKDSQLSQILSRHARNSGNPSANTGMARSILDWFKALFGIQTPSFLLQTPPTEEIQSFENLLSAFKQKYIVHMEGPLY</sequence>
<evidence type="ECO:0000313" key="2">
    <source>
        <dbReference type="EMBL" id="MBW0558411.1"/>
    </source>
</evidence>
<name>A0A9Q3PFP2_9BASI</name>
<organism evidence="2 3">
    <name type="scientific">Austropuccinia psidii MF-1</name>
    <dbReference type="NCBI Taxonomy" id="1389203"/>
    <lineage>
        <taxon>Eukaryota</taxon>
        <taxon>Fungi</taxon>
        <taxon>Dikarya</taxon>
        <taxon>Basidiomycota</taxon>
        <taxon>Pucciniomycotina</taxon>
        <taxon>Pucciniomycetes</taxon>
        <taxon>Pucciniales</taxon>
        <taxon>Sphaerophragmiaceae</taxon>
        <taxon>Austropuccinia</taxon>
    </lineage>
</organism>
<gene>
    <name evidence="2" type="ORF">O181_098126</name>
</gene>
<protein>
    <submittedName>
        <fullName evidence="2">Uncharacterized protein</fullName>
    </submittedName>
</protein>
<dbReference type="AlphaFoldDB" id="A0A9Q3PFP2"/>
<reference evidence="2" key="1">
    <citation type="submission" date="2021-03" db="EMBL/GenBank/DDBJ databases">
        <title>Draft genome sequence of rust myrtle Austropuccinia psidii MF-1, a brazilian biotype.</title>
        <authorList>
            <person name="Quecine M.C."/>
            <person name="Pachon D.M.R."/>
            <person name="Bonatelli M.L."/>
            <person name="Correr F.H."/>
            <person name="Franceschini L.M."/>
            <person name="Leite T.F."/>
            <person name="Margarido G.R.A."/>
            <person name="Almeida C.A."/>
            <person name="Ferrarezi J.A."/>
            <person name="Labate C.A."/>
        </authorList>
    </citation>
    <scope>NUCLEOTIDE SEQUENCE</scope>
    <source>
        <strain evidence="2">MF-1</strain>
    </source>
</reference>
<evidence type="ECO:0000313" key="3">
    <source>
        <dbReference type="Proteomes" id="UP000765509"/>
    </source>
</evidence>
<accession>A0A9Q3PFP2</accession>
<comment type="caution">
    <text evidence="2">The sequence shown here is derived from an EMBL/GenBank/DDBJ whole genome shotgun (WGS) entry which is preliminary data.</text>
</comment>
<feature type="region of interest" description="Disordered" evidence="1">
    <location>
        <begin position="1"/>
        <end position="32"/>
    </location>
</feature>
<dbReference type="Proteomes" id="UP000765509">
    <property type="component" value="Unassembled WGS sequence"/>
</dbReference>